<keyword evidence="1" id="KW-0472">Membrane</keyword>
<sequence length="145" mass="16692">MKISWGTKIAVFYSSFVVFIIGMVIMAFNQNFDLVTEDYYAQEIKYQQKIDDTERTMNLDADLKIDISDHQLNIVLPNSAESITSGTINCFRPSDETKDFNVKIEARSNTESIPLNQFIKGKYLLKIDWIAGGKSYYEERTIIIP</sequence>
<name>A0A6N9NMC4_9FLAO</name>
<keyword evidence="1" id="KW-0812">Transmembrane</keyword>
<dbReference type="AlphaFoldDB" id="A0A6N9NMC4"/>
<evidence type="ECO:0000256" key="1">
    <source>
        <dbReference type="SAM" id="Phobius"/>
    </source>
</evidence>
<organism evidence="2 3">
    <name type="scientific">Acidiluteibacter ferrifornacis</name>
    <dbReference type="NCBI Taxonomy" id="2692424"/>
    <lineage>
        <taxon>Bacteria</taxon>
        <taxon>Pseudomonadati</taxon>
        <taxon>Bacteroidota</taxon>
        <taxon>Flavobacteriia</taxon>
        <taxon>Flavobacteriales</taxon>
        <taxon>Cryomorphaceae</taxon>
        <taxon>Acidiluteibacter</taxon>
    </lineage>
</organism>
<reference evidence="2 3" key="1">
    <citation type="submission" date="2019-12" db="EMBL/GenBank/DDBJ databases">
        <authorList>
            <person name="Zhao J."/>
        </authorList>
    </citation>
    <scope>NUCLEOTIDE SEQUENCE [LARGE SCALE GENOMIC DNA]</scope>
    <source>
        <strain evidence="2 3">S-15</strain>
    </source>
</reference>
<comment type="caution">
    <text evidence="2">The sequence shown here is derived from an EMBL/GenBank/DDBJ whole genome shotgun (WGS) entry which is preliminary data.</text>
</comment>
<dbReference type="EMBL" id="WWNE01000012">
    <property type="protein sequence ID" value="NBG67113.1"/>
    <property type="molecule type" value="Genomic_DNA"/>
</dbReference>
<evidence type="ECO:0008006" key="4">
    <source>
        <dbReference type="Google" id="ProtNLM"/>
    </source>
</evidence>
<dbReference type="RefSeq" id="WP_160634061.1">
    <property type="nucleotide sequence ID" value="NZ_WWNE01000012.1"/>
</dbReference>
<keyword evidence="3" id="KW-1185">Reference proteome</keyword>
<evidence type="ECO:0000313" key="3">
    <source>
        <dbReference type="Proteomes" id="UP000470771"/>
    </source>
</evidence>
<feature type="transmembrane region" description="Helical" evidence="1">
    <location>
        <begin position="9"/>
        <end position="28"/>
    </location>
</feature>
<dbReference type="Pfam" id="PF05751">
    <property type="entry name" value="FixH"/>
    <property type="match status" value="1"/>
</dbReference>
<dbReference type="Proteomes" id="UP000470771">
    <property type="component" value="Unassembled WGS sequence"/>
</dbReference>
<evidence type="ECO:0000313" key="2">
    <source>
        <dbReference type="EMBL" id="NBG67113.1"/>
    </source>
</evidence>
<protein>
    <recommendedName>
        <fullName evidence="4">FixH protein</fullName>
    </recommendedName>
</protein>
<accession>A0A6N9NMC4</accession>
<dbReference type="InterPro" id="IPR008620">
    <property type="entry name" value="FixH"/>
</dbReference>
<keyword evidence="1" id="KW-1133">Transmembrane helix</keyword>
<gene>
    <name evidence="2" type="ORF">GQN54_13370</name>
</gene>
<proteinExistence type="predicted"/>